<dbReference type="Proteomes" id="UP001176961">
    <property type="component" value="Unassembled WGS sequence"/>
</dbReference>
<dbReference type="AlphaFoldDB" id="A0AA36HIY6"/>
<name>A0AA36HIY6_CYLNA</name>
<proteinExistence type="predicted"/>
<protein>
    <submittedName>
        <fullName evidence="2">Uncharacterized protein</fullName>
    </submittedName>
</protein>
<gene>
    <name evidence="2" type="ORF">CYNAS_LOCUS22686</name>
</gene>
<evidence type="ECO:0000313" key="2">
    <source>
        <dbReference type="EMBL" id="CAJ0610703.1"/>
    </source>
</evidence>
<keyword evidence="1" id="KW-0812">Transmembrane</keyword>
<comment type="caution">
    <text evidence="2">The sequence shown here is derived from an EMBL/GenBank/DDBJ whole genome shotgun (WGS) entry which is preliminary data.</text>
</comment>
<keyword evidence="1" id="KW-0472">Membrane</keyword>
<keyword evidence="1" id="KW-1133">Transmembrane helix</keyword>
<dbReference type="EMBL" id="CATQJL010000361">
    <property type="protein sequence ID" value="CAJ0610703.1"/>
    <property type="molecule type" value="Genomic_DNA"/>
</dbReference>
<evidence type="ECO:0000313" key="3">
    <source>
        <dbReference type="Proteomes" id="UP001176961"/>
    </source>
</evidence>
<accession>A0AA36HIY6</accession>
<reference evidence="2" key="1">
    <citation type="submission" date="2023-07" db="EMBL/GenBank/DDBJ databases">
        <authorList>
            <consortium name="CYATHOMIX"/>
        </authorList>
    </citation>
    <scope>NUCLEOTIDE SEQUENCE</scope>
    <source>
        <strain evidence="2">N/A</strain>
    </source>
</reference>
<organism evidence="2 3">
    <name type="scientific">Cylicocyclus nassatus</name>
    <name type="common">Nematode worm</name>
    <dbReference type="NCBI Taxonomy" id="53992"/>
    <lineage>
        <taxon>Eukaryota</taxon>
        <taxon>Metazoa</taxon>
        <taxon>Ecdysozoa</taxon>
        <taxon>Nematoda</taxon>
        <taxon>Chromadorea</taxon>
        <taxon>Rhabditida</taxon>
        <taxon>Rhabditina</taxon>
        <taxon>Rhabditomorpha</taxon>
        <taxon>Strongyloidea</taxon>
        <taxon>Strongylidae</taxon>
        <taxon>Cylicocyclus</taxon>
    </lineage>
</organism>
<sequence length="1101" mass="121853">MNKSSYVYMLIEAVVFLVPVGTLVWRMAKLSAKVEKHEEEINDIKTSVSDKIDALTNMGFQGEVEKLGANSFPLNTDIEVGQYNVTHAGDKLAFSKKNTLEYKGVLSNYKQLSGDGIPTTTGNSISWEYSNGITTFNGTFKVEGTKAVKKVTKLECPISGNVTDAFYAGGKSYFTLLEDREATYIEVTDGEITNRLVYKTTDSGVLDVQAFLIGSTFVYSWTTSSRTSVMLSSGPVVTINNAGVYTPYAANNGKIVNGVMYVGRDDVDSRKAWHYNLSARTTKYGFGKIGRTMVTGEPIPNNLTPTVMPNGVLRWDLGASKTIETELTDSEAKLKGKSTPTGFSDTFGNSFNIADHPRTNIVWLLGYKIDGTPITHTADAMANALTMSCIDPSTSMGNFWSTTLADAYENVFPMKFVYTNQVNNKGKVYDWGEDWSKCYFDTRYIKKYSSELTVLEAPLVLINIVNGTKTATTLDATGLKAIPHSTSAYYPFESRDDNTVKADETVWGTVEGLTVRIHPVTSDIATSASWTAWVHTIGDVNSGDHNVITSLPFNVTAGNISVQYFNNIPMSVSYNKVLLNTASTGIDRLKLDDSLIIINDTAIEIGTISNKNDIRVEKIADYKFKTNILADRNAFNETRDGKLSLIRAFMPYNMECTLLDMAPYSLKMPSDGGASNDVFYFGAGHNVNLDDKDISTSYLLPPVTLTMFVDTNDLDYFNSNFIRGSSPILSALLANTCTLGDDVDVYYTHSLASTDITYKGTFKVPAFASTAELLTRGVEDFDSEKDSTSWWIDTATTIFPMGIATEIKGKNYISSTLELDGNYSCRLYNSNNTSFLAIGIANQQYYGSQVFTISTSSYYYDGQAIYYVGNLLQQTANEFVCYAIGMDFLANSGTEAYFYNPLDKSIWKFTGSNTLSMYKNCAMMGKIIDAAFCSSNQTLYVLFEDGLFVMNDTTSALFPYDNGAELYVTNDGCAVIENGHWSINHPYKGVDTPFEIESEYFGDDTSLFKFNYLDLLLYSENKAPSELTVKLKTLNQAAIKDEKKVVHIAKNDWKEQCYRLRFTPKELIGCAFSFSVYSDKKVSISYIGVSYDKVSDTVGVK</sequence>
<feature type="transmembrane region" description="Helical" evidence="1">
    <location>
        <begin position="6"/>
        <end position="25"/>
    </location>
</feature>
<evidence type="ECO:0000256" key="1">
    <source>
        <dbReference type="SAM" id="Phobius"/>
    </source>
</evidence>
<keyword evidence="3" id="KW-1185">Reference proteome</keyword>